<dbReference type="Proteomes" id="UP001139384">
    <property type="component" value="Unassembled WGS sequence"/>
</dbReference>
<comment type="caution">
    <text evidence="1">The sequence shown here is derived from an EMBL/GenBank/DDBJ whole genome shotgun (WGS) entry which is preliminary data.</text>
</comment>
<evidence type="ECO:0000313" key="2">
    <source>
        <dbReference type="Proteomes" id="UP001139384"/>
    </source>
</evidence>
<accession>A0A9X1PSX3</accession>
<gene>
    <name evidence="1" type="ORF">L0P92_02350</name>
</gene>
<proteinExistence type="predicted"/>
<dbReference type="EMBL" id="JAKEIP010000005">
    <property type="protein sequence ID" value="MCF1592411.1"/>
    <property type="molecule type" value="Genomic_DNA"/>
</dbReference>
<name>A0A9X1PSX3_STRM4</name>
<dbReference type="AlphaFoldDB" id="A0A9X1PSX3"/>
<sequence>MTAVAAVVPNMPEADAAWIRDHVLAPLEIPPAETECPCQITSNACRYDRHGECGHEQWIAWGGYEHETVIGQGFGPFPCRGSFPLGSTATVYLADRRCRVRCNCRCHQPPPEPSSAPTHTEQLNLFTEEL</sequence>
<reference evidence="1" key="1">
    <citation type="submission" date="2022-01" db="EMBL/GenBank/DDBJ databases">
        <title>Draft Genome Sequences of Seven Type Strains of the Genus Streptomyces.</title>
        <authorList>
            <person name="Aziz S."/>
            <person name="Coretto E."/>
            <person name="Chronakova A."/>
            <person name="Sproer C."/>
            <person name="Huber K."/>
            <person name="Nouioui I."/>
            <person name="Gross H."/>
        </authorList>
    </citation>
    <scope>NUCLEOTIDE SEQUENCE</scope>
    <source>
        <strain evidence="1">DSM 103493</strain>
    </source>
</reference>
<evidence type="ECO:0000313" key="1">
    <source>
        <dbReference type="EMBL" id="MCF1592411.1"/>
    </source>
</evidence>
<protein>
    <submittedName>
        <fullName evidence="1">Uncharacterized protein</fullName>
    </submittedName>
</protein>
<dbReference type="RefSeq" id="WP_234760723.1">
    <property type="nucleotide sequence ID" value="NZ_JAKEIP010000005.1"/>
</dbReference>
<keyword evidence="2" id="KW-1185">Reference proteome</keyword>
<organism evidence="1 2">
    <name type="scientific">Streptomyces muensis</name>
    <dbReference type="NCBI Taxonomy" id="1077944"/>
    <lineage>
        <taxon>Bacteria</taxon>
        <taxon>Bacillati</taxon>
        <taxon>Actinomycetota</taxon>
        <taxon>Actinomycetes</taxon>
        <taxon>Kitasatosporales</taxon>
        <taxon>Streptomycetaceae</taxon>
        <taxon>Streptomyces</taxon>
    </lineage>
</organism>